<reference evidence="4" key="1">
    <citation type="journal article" date="2006" name="PLoS Biol.">
        <title>Macronuclear genome sequence of the ciliate Tetrahymena thermophila, a model eukaryote.</title>
        <authorList>
            <person name="Eisen J.A."/>
            <person name="Coyne R.S."/>
            <person name="Wu M."/>
            <person name="Wu D."/>
            <person name="Thiagarajan M."/>
            <person name="Wortman J.R."/>
            <person name="Badger J.H."/>
            <person name="Ren Q."/>
            <person name="Amedeo P."/>
            <person name="Jones K.M."/>
            <person name="Tallon L.J."/>
            <person name="Delcher A.L."/>
            <person name="Salzberg S.L."/>
            <person name="Silva J.C."/>
            <person name="Haas B.J."/>
            <person name="Majoros W.H."/>
            <person name="Farzad M."/>
            <person name="Carlton J.M."/>
            <person name="Smith R.K. Jr."/>
            <person name="Garg J."/>
            <person name="Pearlman R.E."/>
            <person name="Karrer K.M."/>
            <person name="Sun L."/>
            <person name="Manning G."/>
            <person name="Elde N.C."/>
            <person name="Turkewitz A.P."/>
            <person name="Asai D.J."/>
            <person name="Wilkes D.E."/>
            <person name="Wang Y."/>
            <person name="Cai H."/>
            <person name="Collins K."/>
            <person name="Stewart B.A."/>
            <person name="Lee S.R."/>
            <person name="Wilamowska K."/>
            <person name="Weinberg Z."/>
            <person name="Ruzzo W.L."/>
            <person name="Wloga D."/>
            <person name="Gaertig J."/>
            <person name="Frankel J."/>
            <person name="Tsao C.-C."/>
            <person name="Gorovsky M.A."/>
            <person name="Keeling P.J."/>
            <person name="Waller R.F."/>
            <person name="Patron N.J."/>
            <person name="Cherry J.M."/>
            <person name="Stover N.A."/>
            <person name="Krieger C.J."/>
            <person name="del Toro C."/>
            <person name="Ryder H.F."/>
            <person name="Williamson S.C."/>
            <person name="Barbeau R.A."/>
            <person name="Hamilton E.P."/>
            <person name="Orias E."/>
        </authorList>
    </citation>
    <scope>NUCLEOTIDE SEQUENCE [LARGE SCALE GENOMIC DNA]</scope>
    <source>
        <strain evidence="4">SB210</strain>
    </source>
</reference>
<dbReference type="PROSITE" id="PS50096">
    <property type="entry name" value="IQ"/>
    <property type="match status" value="1"/>
</dbReference>
<evidence type="ECO:0000313" key="3">
    <source>
        <dbReference type="EMBL" id="EAS02780.2"/>
    </source>
</evidence>
<sequence>MSSTKTIEDYKRDVVQLKGMINKLSEKQKELLKKYDNLKSQVESQTKDSEMTQIVKMIQGTTKIQKVWRGYRTRANFLKKLQDFQASTLQPIKNQVQDYEINDSQLNKRAVQKINKQLLKKTSIDLAMLFRALDDENAQQIKSEKLEQYLKTYILSKNIKENDIKRLIFLLDEGCSGYISKQEMHTCLSAYGINFEDSASYSRTIELEVLLNFAYRCSLKGFTAEDTYQRKLLNQRSSSIKNLLKINEIYIESEVIQCSFVYILF</sequence>
<dbReference type="PROSITE" id="PS50222">
    <property type="entry name" value="EF_HAND_2"/>
    <property type="match status" value="1"/>
</dbReference>
<dbReference type="Gene3D" id="1.10.238.10">
    <property type="entry name" value="EF-hand"/>
    <property type="match status" value="1"/>
</dbReference>
<protein>
    <submittedName>
        <fullName evidence="3">EF hand protein</fullName>
    </submittedName>
</protein>
<dbReference type="InterPro" id="IPR002048">
    <property type="entry name" value="EF_hand_dom"/>
</dbReference>
<feature type="domain" description="EF-hand" evidence="2">
    <location>
        <begin position="159"/>
        <end position="194"/>
    </location>
</feature>
<gene>
    <name evidence="3" type="ORF">TTHERM_00348700</name>
</gene>
<organism evidence="3 4">
    <name type="scientific">Tetrahymena thermophila (strain SB210)</name>
    <dbReference type="NCBI Taxonomy" id="312017"/>
    <lineage>
        <taxon>Eukaryota</taxon>
        <taxon>Sar</taxon>
        <taxon>Alveolata</taxon>
        <taxon>Ciliophora</taxon>
        <taxon>Intramacronucleata</taxon>
        <taxon>Oligohymenophorea</taxon>
        <taxon>Hymenostomatida</taxon>
        <taxon>Tetrahymenina</taxon>
        <taxon>Tetrahymenidae</taxon>
        <taxon>Tetrahymena</taxon>
    </lineage>
</organism>
<dbReference type="InterPro" id="IPR011992">
    <property type="entry name" value="EF-hand-dom_pair"/>
</dbReference>
<feature type="coiled-coil region" evidence="1">
    <location>
        <begin position="7"/>
        <end position="48"/>
    </location>
</feature>
<dbReference type="Proteomes" id="UP000009168">
    <property type="component" value="Unassembled WGS sequence"/>
</dbReference>
<keyword evidence="1" id="KW-0175">Coiled coil</keyword>
<dbReference type="Pfam" id="PF00612">
    <property type="entry name" value="IQ"/>
    <property type="match status" value="1"/>
</dbReference>
<dbReference type="AlphaFoldDB" id="I7MHB2"/>
<dbReference type="InParanoid" id="I7MHB2"/>
<evidence type="ECO:0000256" key="1">
    <source>
        <dbReference type="SAM" id="Coils"/>
    </source>
</evidence>
<keyword evidence="4" id="KW-1185">Reference proteome</keyword>
<dbReference type="EMBL" id="GG662523">
    <property type="protein sequence ID" value="EAS02780.2"/>
    <property type="molecule type" value="Genomic_DNA"/>
</dbReference>
<evidence type="ECO:0000259" key="2">
    <source>
        <dbReference type="PROSITE" id="PS50222"/>
    </source>
</evidence>
<dbReference type="CDD" id="cd23767">
    <property type="entry name" value="IQCD"/>
    <property type="match status" value="1"/>
</dbReference>
<proteinExistence type="predicted"/>
<dbReference type="SUPFAM" id="SSF47473">
    <property type="entry name" value="EF-hand"/>
    <property type="match status" value="1"/>
</dbReference>
<evidence type="ECO:0000313" key="4">
    <source>
        <dbReference type="Proteomes" id="UP000009168"/>
    </source>
</evidence>
<dbReference type="InterPro" id="IPR000048">
    <property type="entry name" value="IQ_motif_EF-hand-BS"/>
</dbReference>
<name>I7MHB2_TETTS</name>
<dbReference type="GeneID" id="7836849"/>
<dbReference type="RefSeq" id="XP_001023025.2">
    <property type="nucleotide sequence ID" value="XM_001023025.2"/>
</dbReference>
<dbReference type="KEGG" id="tet:TTHERM_00348700"/>
<dbReference type="GO" id="GO:0005509">
    <property type="term" value="F:calcium ion binding"/>
    <property type="evidence" value="ECO:0007669"/>
    <property type="project" value="InterPro"/>
</dbReference>
<accession>I7MHB2</accession>